<keyword evidence="3" id="KW-0150">Chloroplast</keyword>
<keyword evidence="6" id="KW-0479">Metal-binding</keyword>
<keyword evidence="5" id="KW-0812">Transmembrane</keyword>
<gene>
    <name evidence="16" type="ORF">Sradi_1442900</name>
</gene>
<feature type="compositionally biased region" description="Acidic residues" evidence="14">
    <location>
        <begin position="151"/>
        <end position="176"/>
    </location>
</feature>
<keyword evidence="8" id="KW-1002">Plastid outer membrane</keyword>
<reference evidence="16" key="1">
    <citation type="submission" date="2020-06" db="EMBL/GenBank/DDBJ databases">
        <authorList>
            <person name="Li T."/>
            <person name="Hu X."/>
            <person name="Zhang T."/>
            <person name="Song X."/>
            <person name="Zhang H."/>
            <person name="Dai N."/>
            <person name="Sheng W."/>
            <person name="Hou X."/>
            <person name="Wei L."/>
        </authorList>
    </citation>
    <scope>NUCLEOTIDE SEQUENCE</scope>
    <source>
        <strain evidence="16">G02</strain>
        <tissue evidence="16">Leaf</tissue>
    </source>
</reference>
<dbReference type="PANTHER" id="PTHR10903:SF135">
    <property type="entry name" value="TRANSLOCASE OF CHLOROPLAST 120, CHLOROPLASTIC-RELATED"/>
    <property type="match status" value="1"/>
</dbReference>
<evidence type="ECO:0000256" key="2">
    <source>
        <dbReference type="ARBA" id="ARBA00022448"/>
    </source>
</evidence>
<dbReference type="InterPro" id="IPR045058">
    <property type="entry name" value="GIMA/IAN/Toc"/>
</dbReference>
<feature type="region of interest" description="Disordered" evidence="14">
    <location>
        <begin position="220"/>
        <end position="250"/>
    </location>
</feature>
<evidence type="ECO:0000256" key="4">
    <source>
        <dbReference type="ARBA" id="ARBA00022640"/>
    </source>
</evidence>
<dbReference type="GO" id="GO:0015031">
    <property type="term" value="P:protein transport"/>
    <property type="evidence" value="ECO:0007669"/>
    <property type="project" value="UniProtKB-KW"/>
</dbReference>
<dbReference type="Pfam" id="PF11886">
    <property type="entry name" value="TOC159_MAD"/>
    <property type="match status" value="1"/>
</dbReference>
<dbReference type="InterPro" id="IPR027417">
    <property type="entry name" value="P-loop_NTPase"/>
</dbReference>
<sequence>MRKFFDVKRFIKKTPPDIVLYLDRLDMQSRDFGDMPLLRTITEIFGPSIWFNAIVVLTHAASAPPEGPNGTATSYDMFVTQRSHVVQQAIRQAAGDMRLMNPVSLVENHSACRTNRAGQRVLPNGQNKITSSTLSSLLQSRPEVKLPSEQFGDDDDAINDDLDECSDSEEESEYDELPPFKSLTKAQLEKLTKVQRKAYYDELEYREKLFMKKQLKEERKRRKMMKQMQEATKDLPPADYGDNGEETSAAASVPVPMPDLALPASFDSDNPTHRYRSLDSSNPWLVRAVLEPNGWDHDIGYDGINVERLFVVKDKVPISFSGHISKDKKEANLQMEIASSVKHGKGKATSLGFDMQSVGKDYAYTLRSETRFSNHRMNKAAAGLSATLLGDVLTGGMKLEDKLIIGKRGQLVVSGGAVYGRGEVAYGGSLEATLRDKDHPLGRFLATLGLSVMDWHGDLAVGCNSQVQIPTGRHTNLIGRFNINNRGSGQFSVRINSSEQLQIVLVGLIPLVKKVIGYSQQVYGQ</sequence>
<dbReference type="GO" id="GO:0046872">
    <property type="term" value="F:metal ion binding"/>
    <property type="evidence" value="ECO:0007669"/>
    <property type="project" value="UniProtKB-KW"/>
</dbReference>
<dbReference type="EMBL" id="JACGWJ010000006">
    <property type="protein sequence ID" value="KAL0412412.1"/>
    <property type="molecule type" value="Genomic_DNA"/>
</dbReference>
<keyword evidence="12" id="KW-0472">Membrane</keyword>
<comment type="subcellular location">
    <subcellularLocation>
        <location evidence="13">Plastid</location>
        <location evidence="13">Chloroplast outer membrane</location>
        <topology evidence="13">Single-pass membrane protein</topology>
    </subcellularLocation>
</comment>
<evidence type="ECO:0000259" key="15">
    <source>
        <dbReference type="Pfam" id="PF11886"/>
    </source>
</evidence>
<keyword evidence="9" id="KW-0460">Magnesium</keyword>
<dbReference type="GO" id="GO:0009707">
    <property type="term" value="C:chloroplast outer membrane"/>
    <property type="evidence" value="ECO:0007669"/>
    <property type="project" value="UniProtKB-SubCell"/>
</dbReference>
<keyword evidence="11" id="KW-1133">Transmembrane helix</keyword>
<dbReference type="AlphaFoldDB" id="A0AAW2U6T2"/>
<comment type="caution">
    <text evidence="16">The sequence shown here is derived from an EMBL/GenBank/DDBJ whole genome shotgun (WGS) entry which is preliminary data.</text>
</comment>
<feature type="domain" description="Translocase of chloroplast 159/132 membrane anchor" evidence="15">
    <location>
        <begin position="253"/>
        <end position="516"/>
    </location>
</feature>
<keyword evidence="2" id="KW-0813">Transport</keyword>
<evidence type="ECO:0000256" key="14">
    <source>
        <dbReference type="SAM" id="MobiDB-lite"/>
    </source>
</evidence>
<dbReference type="GO" id="GO:0045036">
    <property type="term" value="P:protein targeting to chloroplast"/>
    <property type="evidence" value="ECO:0007669"/>
    <property type="project" value="TreeGrafter"/>
</dbReference>
<keyword evidence="7" id="KW-0378">Hydrolase</keyword>
<evidence type="ECO:0000256" key="9">
    <source>
        <dbReference type="ARBA" id="ARBA00022842"/>
    </source>
</evidence>
<organism evidence="16">
    <name type="scientific">Sesamum radiatum</name>
    <name type="common">Black benniseed</name>
    <dbReference type="NCBI Taxonomy" id="300843"/>
    <lineage>
        <taxon>Eukaryota</taxon>
        <taxon>Viridiplantae</taxon>
        <taxon>Streptophyta</taxon>
        <taxon>Embryophyta</taxon>
        <taxon>Tracheophyta</taxon>
        <taxon>Spermatophyta</taxon>
        <taxon>Magnoliopsida</taxon>
        <taxon>eudicotyledons</taxon>
        <taxon>Gunneridae</taxon>
        <taxon>Pentapetalae</taxon>
        <taxon>asterids</taxon>
        <taxon>lamiids</taxon>
        <taxon>Lamiales</taxon>
        <taxon>Pedaliaceae</taxon>
        <taxon>Sesamum</taxon>
    </lineage>
</organism>
<dbReference type="Gene3D" id="3.40.50.300">
    <property type="entry name" value="P-loop containing nucleotide triphosphate hydrolases"/>
    <property type="match status" value="1"/>
</dbReference>
<evidence type="ECO:0000256" key="10">
    <source>
        <dbReference type="ARBA" id="ARBA00022927"/>
    </source>
</evidence>
<evidence type="ECO:0000256" key="7">
    <source>
        <dbReference type="ARBA" id="ARBA00022801"/>
    </source>
</evidence>
<evidence type="ECO:0000313" key="16">
    <source>
        <dbReference type="EMBL" id="KAL0412412.1"/>
    </source>
</evidence>
<evidence type="ECO:0000256" key="8">
    <source>
        <dbReference type="ARBA" id="ARBA00022805"/>
    </source>
</evidence>
<reference evidence="16" key="2">
    <citation type="journal article" date="2024" name="Plant">
        <title>Genomic evolution and insights into agronomic trait innovations of Sesamum species.</title>
        <authorList>
            <person name="Miao H."/>
            <person name="Wang L."/>
            <person name="Qu L."/>
            <person name="Liu H."/>
            <person name="Sun Y."/>
            <person name="Le M."/>
            <person name="Wang Q."/>
            <person name="Wei S."/>
            <person name="Zheng Y."/>
            <person name="Lin W."/>
            <person name="Duan Y."/>
            <person name="Cao H."/>
            <person name="Xiong S."/>
            <person name="Wang X."/>
            <person name="Wei L."/>
            <person name="Li C."/>
            <person name="Ma Q."/>
            <person name="Ju M."/>
            <person name="Zhao R."/>
            <person name="Li G."/>
            <person name="Mu C."/>
            <person name="Tian Q."/>
            <person name="Mei H."/>
            <person name="Zhang T."/>
            <person name="Gao T."/>
            <person name="Zhang H."/>
        </authorList>
    </citation>
    <scope>NUCLEOTIDE SEQUENCE</scope>
    <source>
        <strain evidence="16">G02</strain>
    </source>
</reference>
<feature type="region of interest" description="Disordered" evidence="14">
    <location>
        <begin position="147"/>
        <end position="178"/>
    </location>
</feature>
<comment type="cofactor">
    <cofactor evidence="1">
        <name>Mg(2+)</name>
        <dbReference type="ChEBI" id="CHEBI:18420"/>
    </cofactor>
</comment>
<evidence type="ECO:0000256" key="11">
    <source>
        <dbReference type="ARBA" id="ARBA00022989"/>
    </source>
</evidence>
<evidence type="ECO:0000256" key="6">
    <source>
        <dbReference type="ARBA" id="ARBA00022723"/>
    </source>
</evidence>
<name>A0AAW2U6T2_SESRA</name>
<evidence type="ECO:0000256" key="1">
    <source>
        <dbReference type="ARBA" id="ARBA00001946"/>
    </source>
</evidence>
<dbReference type="PANTHER" id="PTHR10903">
    <property type="entry name" value="GTPASE, IMAP FAMILY MEMBER-RELATED"/>
    <property type="match status" value="1"/>
</dbReference>
<keyword evidence="10" id="KW-0653">Protein transport</keyword>
<accession>A0AAW2U6T2</accession>
<dbReference type="CDD" id="cd22249">
    <property type="entry name" value="UDM1_RNF168_RNF169-like"/>
    <property type="match status" value="1"/>
</dbReference>
<evidence type="ECO:0000256" key="12">
    <source>
        <dbReference type="ARBA" id="ARBA00023136"/>
    </source>
</evidence>
<protein>
    <submittedName>
        <fullName evidence="16">Translocase of chloroplast, chloroplastic</fullName>
    </submittedName>
</protein>
<evidence type="ECO:0000256" key="13">
    <source>
        <dbReference type="ARBA" id="ARBA00023766"/>
    </source>
</evidence>
<proteinExistence type="predicted"/>
<evidence type="ECO:0000256" key="5">
    <source>
        <dbReference type="ARBA" id="ARBA00022692"/>
    </source>
</evidence>
<dbReference type="InterPro" id="IPR024283">
    <property type="entry name" value="TOC159_MAD"/>
</dbReference>
<dbReference type="GO" id="GO:0016787">
    <property type="term" value="F:hydrolase activity"/>
    <property type="evidence" value="ECO:0007669"/>
    <property type="project" value="UniProtKB-KW"/>
</dbReference>
<evidence type="ECO:0000256" key="3">
    <source>
        <dbReference type="ARBA" id="ARBA00022528"/>
    </source>
</evidence>
<keyword evidence="4" id="KW-0934">Plastid</keyword>